<organism evidence="1 2">
    <name type="scientific">Aminobacter ciceronei</name>
    <dbReference type="NCBI Taxonomy" id="150723"/>
    <lineage>
        <taxon>Bacteria</taxon>
        <taxon>Pseudomonadati</taxon>
        <taxon>Pseudomonadota</taxon>
        <taxon>Alphaproteobacteria</taxon>
        <taxon>Hyphomicrobiales</taxon>
        <taxon>Phyllobacteriaceae</taxon>
        <taxon>Aminobacter</taxon>
    </lineage>
</organism>
<name>A0ABR6CCH5_9HYPH</name>
<comment type="caution">
    <text evidence="1">The sequence shown here is derived from an EMBL/GenBank/DDBJ whole genome shotgun (WGS) entry which is preliminary data.</text>
</comment>
<keyword evidence="2" id="KW-1185">Reference proteome</keyword>
<sequence length="264" mass="30790">MADDDHDFDDDEERCVPKLDEIDWSALRSALTSLQMFNDPYLQMQATNLGIVDQFLTELEFQVLEESFKDDRDIGSMMFLNAQSQMWMFSAYELLRTWRQRIREPLDLLSAGKVPSRIDELLRDQGFRHYGMEMRAHQLQRVLEAPDTRRLMEEDLRITHVLYKQLDYLRVALAKHEVKGRRKSVALAPGYGRMDPWSGSLQYELEAGQLSLGTLSRRNVADGIRAFADRSEIPSPESLRSFDEYMKADIPDVSENFKDRNKEV</sequence>
<evidence type="ECO:0008006" key="3">
    <source>
        <dbReference type="Google" id="ProtNLM"/>
    </source>
</evidence>
<evidence type="ECO:0000313" key="2">
    <source>
        <dbReference type="Proteomes" id="UP000587524"/>
    </source>
</evidence>
<evidence type="ECO:0000313" key="1">
    <source>
        <dbReference type="EMBL" id="MBA9022711.1"/>
    </source>
</evidence>
<dbReference type="EMBL" id="JACJHZ010000025">
    <property type="protein sequence ID" value="MBA9022711.1"/>
    <property type="molecule type" value="Genomic_DNA"/>
</dbReference>
<dbReference type="RefSeq" id="WP_182575378.1">
    <property type="nucleotide sequence ID" value="NZ_JACJHY010000025.1"/>
</dbReference>
<gene>
    <name evidence="1" type="ORF">HNQ97_004727</name>
</gene>
<accession>A0ABR6CCH5</accession>
<protein>
    <recommendedName>
        <fullName evidence="3">Cilium assembly protein DZIP1 N-terminal domain-containing protein</fullName>
    </recommendedName>
</protein>
<reference evidence="1 2" key="1">
    <citation type="submission" date="2020-08" db="EMBL/GenBank/DDBJ databases">
        <title>Genomic Encyclopedia of Type Strains, Phase IV (KMG-IV): sequencing the most valuable type-strain genomes for metagenomic binning, comparative biology and taxonomic classification.</title>
        <authorList>
            <person name="Goeker M."/>
        </authorList>
    </citation>
    <scope>NUCLEOTIDE SEQUENCE [LARGE SCALE GENOMIC DNA]</scope>
    <source>
        <strain evidence="1 2">DSM 17455</strain>
    </source>
</reference>
<dbReference type="Proteomes" id="UP000587524">
    <property type="component" value="Unassembled WGS sequence"/>
</dbReference>
<proteinExistence type="predicted"/>